<feature type="compositionally biased region" description="Polar residues" evidence="1">
    <location>
        <begin position="615"/>
        <end position="624"/>
    </location>
</feature>
<keyword evidence="2" id="KW-1133">Transmembrane helix</keyword>
<keyword evidence="2" id="KW-0472">Membrane</keyword>
<organism evidence="3 4">
    <name type="scientific">Candidatus Giovannonibacteria bacterium RIFCSPLOWO2_01_FULL_46_32</name>
    <dbReference type="NCBI Taxonomy" id="1798353"/>
    <lineage>
        <taxon>Bacteria</taxon>
        <taxon>Candidatus Giovannoniibacteriota</taxon>
    </lineage>
</organism>
<accession>A0A1F5XI86</accession>
<sequence>MASLEELKKRLYKEKETFGERMVPPELAHHRGLKTIFWRETAREAKKGKWFLWSLAAVAILVLLGILFFIFGSPAIFNSERVEIKIEGAKDIKSGDKVTWQVKIANKNSSALEDAVLIFNFPEGAVPVSGQPPKGVFRERRAVGPLRPGESVFKSFDAYVFGGRGQSKEVSAVLEYRPKESSAVFASDTVFRFSIARSAVAVSFKIPEDLRIGQQVELEVNYGSQSEETVPNLLLSVFLPEGFEYLSAFPAPAKNKNTWAIGDLKPSQTGIIKIKGIIRGSNLESKVFRAVLGPQQGDGEQILPYDETSESVTLRAPFMEAVILANGQSIYVSFPGDTISFDIKLKNNLSSEVKNASLEAKIESISGPIDAGSIRVEGGAYRDSSKSVLWNASTHEKFKILASGEEDSVSFSFKIKSQLPLSGDSARPSVKITATFKPGAGEVPGFEGVDVSGEFSYDIKISSKLQIISRALYSSSLILNTGPLPPKVGEETTYTIVWSLANMVNDLDNVVVKSSMPPYMSFKNAVAPGDADVSFDKASGEIIWRAGRVLAGTGFLRPATQVAFQVGLTPSPNQADTVPVIINEVSASGRDTFTNQTLSSSDERITTDLPDDPNVTLNQKKVVP</sequence>
<comment type="caution">
    <text evidence="3">The sequence shown here is derived from an EMBL/GenBank/DDBJ whole genome shotgun (WGS) entry which is preliminary data.</text>
</comment>
<feature type="region of interest" description="Disordered" evidence="1">
    <location>
        <begin position="592"/>
        <end position="624"/>
    </location>
</feature>
<evidence type="ECO:0000256" key="2">
    <source>
        <dbReference type="SAM" id="Phobius"/>
    </source>
</evidence>
<feature type="transmembrane region" description="Helical" evidence="2">
    <location>
        <begin position="50"/>
        <end position="71"/>
    </location>
</feature>
<reference evidence="3 4" key="1">
    <citation type="journal article" date="2016" name="Nat. Commun.">
        <title>Thousands of microbial genomes shed light on interconnected biogeochemical processes in an aquifer system.</title>
        <authorList>
            <person name="Anantharaman K."/>
            <person name="Brown C.T."/>
            <person name="Hug L.A."/>
            <person name="Sharon I."/>
            <person name="Castelle C.J."/>
            <person name="Probst A.J."/>
            <person name="Thomas B.C."/>
            <person name="Singh A."/>
            <person name="Wilkins M.J."/>
            <person name="Karaoz U."/>
            <person name="Brodie E.L."/>
            <person name="Williams K.H."/>
            <person name="Hubbard S.S."/>
            <person name="Banfield J.F."/>
        </authorList>
    </citation>
    <scope>NUCLEOTIDE SEQUENCE [LARGE SCALE GENOMIC DNA]</scope>
</reference>
<name>A0A1F5XI86_9BACT</name>
<proteinExistence type="predicted"/>
<keyword evidence="2" id="KW-0812">Transmembrane</keyword>
<evidence type="ECO:0000313" key="3">
    <source>
        <dbReference type="EMBL" id="OGF87634.1"/>
    </source>
</evidence>
<dbReference type="AlphaFoldDB" id="A0A1F5XI86"/>
<evidence type="ECO:0008006" key="5">
    <source>
        <dbReference type="Google" id="ProtNLM"/>
    </source>
</evidence>
<gene>
    <name evidence="3" type="ORF">A3B19_02465</name>
</gene>
<evidence type="ECO:0000313" key="4">
    <source>
        <dbReference type="Proteomes" id="UP000177346"/>
    </source>
</evidence>
<protein>
    <recommendedName>
        <fullName evidence="5">DUF11 domain-containing protein</fullName>
    </recommendedName>
</protein>
<dbReference type="Proteomes" id="UP000177346">
    <property type="component" value="Unassembled WGS sequence"/>
</dbReference>
<evidence type="ECO:0000256" key="1">
    <source>
        <dbReference type="SAM" id="MobiDB-lite"/>
    </source>
</evidence>
<dbReference type="EMBL" id="MFIF01000003">
    <property type="protein sequence ID" value="OGF87634.1"/>
    <property type="molecule type" value="Genomic_DNA"/>
</dbReference>